<reference evidence="2" key="1">
    <citation type="journal article" date="2013" name="PLoS ONE">
        <title>Genetic Variability and Evolutionary Implications of RNA Silencing Suppressor Genes in RNA1 of Sweet Potato Chlorotic Stunt Virus Isolates Infecting Sweetpotato and Related Wild Species.</title>
        <authorList>
            <person name="Tugume A.K."/>
            <person name="Amayo R."/>
            <person name="Weinheimer I."/>
            <person name="Mukasa S.B."/>
            <person name="Rubaihayo P.R."/>
            <person name="Valkonen J.P."/>
        </authorList>
    </citation>
    <scope>NUCLEOTIDE SEQUENCE</scope>
    <source>
        <strain evidence="2">KML33b</strain>
    </source>
</reference>
<name>M0QTD4_9CLOS</name>
<evidence type="ECO:0000256" key="1">
    <source>
        <dbReference type="SAM" id="Phobius"/>
    </source>
</evidence>
<evidence type="ECO:0000313" key="2">
    <source>
        <dbReference type="EMBL" id="ADQ42418.1"/>
    </source>
</evidence>
<accession>M0QTD4</accession>
<dbReference type="EMBL" id="GU127599">
    <property type="protein sequence ID" value="ADQ42418.1"/>
    <property type="molecule type" value="Genomic_RNA"/>
</dbReference>
<keyword evidence="1" id="KW-1133">Transmembrane helix</keyword>
<keyword evidence="1" id="KW-0472">Membrane</keyword>
<organism evidence="2">
    <name type="scientific">Sweet potato chlorotic stunt virus</name>
    <dbReference type="NCBI Taxonomy" id="81931"/>
    <lineage>
        <taxon>Viruses</taxon>
        <taxon>Riboviria</taxon>
        <taxon>Orthornavirae</taxon>
        <taxon>Kitrinoviricota</taxon>
        <taxon>Alsuviricetes</taxon>
        <taxon>Martellivirales</taxon>
        <taxon>Closteroviridae</taxon>
        <taxon>Crinivirus</taxon>
        <taxon>Crinivirus ipomeae</taxon>
    </lineage>
</organism>
<sequence>MDYSMLFNECYKRGVMYNPAKCRLDISLFWTGISFVLLLILLSLIIACFNICRLLRN</sequence>
<protein>
    <submittedName>
        <fullName evidence="2">p7 protein</fullName>
    </submittedName>
</protein>
<proteinExistence type="predicted"/>
<keyword evidence="1" id="KW-0812">Transmembrane</keyword>
<feature type="transmembrane region" description="Helical" evidence="1">
    <location>
        <begin position="28"/>
        <end position="52"/>
    </location>
</feature>
<gene>
    <name evidence="2" type="primary">p7</name>
</gene>